<dbReference type="EMBL" id="JBHRWK010000059">
    <property type="protein sequence ID" value="MFC3454038.1"/>
    <property type="molecule type" value="Genomic_DNA"/>
</dbReference>
<dbReference type="Proteomes" id="UP001595645">
    <property type="component" value="Unassembled WGS sequence"/>
</dbReference>
<protein>
    <submittedName>
        <fullName evidence="1">Uncharacterized protein</fullName>
    </submittedName>
</protein>
<sequence length="116" mass="13366">MTLNDEQATALAKILDPEIWATELNDQSTVGARYQWHERRQASLVYAENALEAGWRPPQTDDETEWGRQWPESGIVQSFPTREAAEEYDDVPPEHAFAGSRLVRRRLGPWEQVEQS</sequence>
<evidence type="ECO:0000313" key="1">
    <source>
        <dbReference type="EMBL" id="MFC3454038.1"/>
    </source>
</evidence>
<evidence type="ECO:0000313" key="2">
    <source>
        <dbReference type="Proteomes" id="UP001595645"/>
    </source>
</evidence>
<keyword evidence="2" id="KW-1185">Reference proteome</keyword>
<name>A0ABV7P7F9_9PSEU</name>
<reference evidence="2" key="1">
    <citation type="journal article" date="2019" name="Int. J. Syst. Evol. Microbiol.">
        <title>The Global Catalogue of Microorganisms (GCM) 10K type strain sequencing project: providing services to taxonomists for standard genome sequencing and annotation.</title>
        <authorList>
            <consortium name="The Broad Institute Genomics Platform"/>
            <consortium name="The Broad Institute Genome Sequencing Center for Infectious Disease"/>
            <person name="Wu L."/>
            <person name="Ma J."/>
        </authorList>
    </citation>
    <scope>NUCLEOTIDE SEQUENCE [LARGE SCALE GENOMIC DNA]</scope>
    <source>
        <strain evidence="2">CGMCC 4.7676</strain>
    </source>
</reference>
<comment type="caution">
    <text evidence="1">The sequence shown here is derived from an EMBL/GenBank/DDBJ whole genome shotgun (WGS) entry which is preliminary data.</text>
</comment>
<dbReference type="RefSeq" id="WP_378243196.1">
    <property type="nucleotide sequence ID" value="NZ_JBHRWK010000059.1"/>
</dbReference>
<gene>
    <name evidence="1" type="ORF">ACFOSH_31770</name>
</gene>
<organism evidence="1 2">
    <name type="scientific">Amycolatopsis speibonae</name>
    <dbReference type="NCBI Taxonomy" id="1450224"/>
    <lineage>
        <taxon>Bacteria</taxon>
        <taxon>Bacillati</taxon>
        <taxon>Actinomycetota</taxon>
        <taxon>Actinomycetes</taxon>
        <taxon>Pseudonocardiales</taxon>
        <taxon>Pseudonocardiaceae</taxon>
        <taxon>Amycolatopsis</taxon>
    </lineage>
</organism>
<proteinExistence type="predicted"/>
<accession>A0ABV7P7F9</accession>